<feature type="binding site" evidence="6">
    <location>
        <begin position="86"/>
        <end position="89"/>
    </location>
    <ligand>
        <name>NADP(+)</name>
        <dbReference type="ChEBI" id="CHEBI:58349"/>
    </ligand>
</feature>
<comment type="function">
    <text evidence="4">Catalyzes the reduction of 1-pyrroline-5-carboxylate (PCA) to L-proline.</text>
</comment>
<dbReference type="PANTHER" id="PTHR11645:SF0">
    <property type="entry name" value="PYRROLINE-5-CARBOXYLATE REDUCTASE 3"/>
    <property type="match status" value="1"/>
</dbReference>
<comment type="catalytic activity">
    <reaction evidence="4">
        <text>L-proline + NAD(+) = (S)-1-pyrroline-5-carboxylate + NADH + 2 H(+)</text>
        <dbReference type="Rhea" id="RHEA:14105"/>
        <dbReference type="ChEBI" id="CHEBI:15378"/>
        <dbReference type="ChEBI" id="CHEBI:17388"/>
        <dbReference type="ChEBI" id="CHEBI:57540"/>
        <dbReference type="ChEBI" id="CHEBI:57945"/>
        <dbReference type="ChEBI" id="CHEBI:60039"/>
        <dbReference type="EC" id="1.5.1.2"/>
    </reaction>
</comment>
<evidence type="ECO:0000259" key="8">
    <source>
        <dbReference type="Pfam" id="PF03807"/>
    </source>
</evidence>
<evidence type="ECO:0000256" key="6">
    <source>
        <dbReference type="PIRSR" id="PIRSR000193-1"/>
    </source>
</evidence>
<evidence type="ECO:0000259" key="9">
    <source>
        <dbReference type="Pfam" id="PF14748"/>
    </source>
</evidence>
<proteinExistence type="inferred from homology"/>
<accession>A0A0C1H3E0</accession>
<comment type="subcellular location">
    <subcellularLocation>
        <location evidence="4">Cytoplasm</location>
    </subcellularLocation>
</comment>
<comment type="catalytic activity">
    <reaction evidence="4 7">
        <text>L-proline + NADP(+) = (S)-1-pyrroline-5-carboxylate + NADPH + 2 H(+)</text>
        <dbReference type="Rhea" id="RHEA:14109"/>
        <dbReference type="ChEBI" id="CHEBI:15378"/>
        <dbReference type="ChEBI" id="CHEBI:17388"/>
        <dbReference type="ChEBI" id="CHEBI:57783"/>
        <dbReference type="ChEBI" id="CHEBI:58349"/>
        <dbReference type="ChEBI" id="CHEBI:60039"/>
        <dbReference type="EC" id="1.5.1.2"/>
    </reaction>
</comment>
<dbReference type="GO" id="GO:0005737">
    <property type="term" value="C:cytoplasm"/>
    <property type="evidence" value="ECO:0007669"/>
    <property type="project" value="UniProtKB-SubCell"/>
</dbReference>
<dbReference type="EC" id="1.5.1.2" evidence="4 5"/>
<dbReference type="AlphaFoldDB" id="A0A0C1H3E0"/>
<comment type="similarity">
    <text evidence="1 4 7">Belongs to the pyrroline-5-carboxylate reductase family.</text>
</comment>
<evidence type="ECO:0000313" key="11">
    <source>
        <dbReference type="Proteomes" id="UP000031390"/>
    </source>
</evidence>
<dbReference type="InterPro" id="IPR053790">
    <property type="entry name" value="P5CR-like_CS"/>
</dbReference>
<keyword evidence="2 4" id="KW-0521">NADP</keyword>
<dbReference type="UniPathway" id="UPA00098">
    <property type="reaction ID" value="UER00361"/>
</dbReference>
<dbReference type="PANTHER" id="PTHR11645">
    <property type="entry name" value="PYRROLINE-5-CARBOXYLATE REDUCTASE"/>
    <property type="match status" value="1"/>
</dbReference>
<comment type="caution">
    <text evidence="10">The sequence shown here is derived from an EMBL/GenBank/DDBJ whole genome shotgun (WGS) entry which is preliminary data.</text>
</comment>
<dbReference type="InterPro" id="IPR029036">
    <property type="entry name" value="P5CR_dimer"/>
</dbReference>
<dbReference type="SUPFAM" id="SSF51735">
    <property type="entry name" value="NAD(P)-binding Rossmann-fold domains"/>
    <property type="match status" value="1"/>
</dbReference>
<sequence length="287" mass="30601">MGGNGISDDLSKCISFKKLRKFMNIYFLGGGNMAAAIAGGLVKQGGYRIHIANRGAEKRERLAKELNVEVSESLPELLSDDVLILAVKPQDMEAACRNVRVNGALVLSVAAGLSIDTLSRYLGGTRRIVRTMPNTPGKIGLGVSGMFAESEVSEADRAAADRIMRSVGLTVWLDEEDKLHNITGISGSGPAYVFYLLSALQAAAQAQGFSEEDARALSLATFKGAVALAEQSGEDFAQLQQNVTSKGGTTHEAIETFKSCHVTEAIAQGVEACVKRSQEMAQQYKVV</sequence>
<keyword evidence="3 4" id="KW-0560">Oxidoreductase</keyword>
<evidence type="ECO:0000256" key="4">
    <source>
        <dbReference type="HAMAP-Rule" id="MF_01925"/>
    </source>
</evidence>
<keyword evidence="4 7" id="KW-0641">Proline biosynthesis</keyword>
<dbReference type="EMBL" id="JUFZ01000042">
    <property type="protein sequence ID" value="KIC08667.1"/>
    <property type="molecule type" value="Genomic_DNA"/>
</dbReference>
<evidence type="ECO:0000256" key="1">
    <source>
        <dbReference type="ARBA" id="ARBA00005525"/>
    </source>
</evidence>
<dbReference type="SUPFAM" id="SSF48179">
    <property type="entry name" value="6-phosphogluconate dehydrogenase C-terminal domain-like"/>
    <property type="match status" value="1"/>
</dbReference>
<organism evidence="10 11">
    <name type="scientific">Morococcus cerebrosus</name>
    <dbReference type="NCBI Taxonomy" id="1056807"/>
    <lineage>
        <taxon>Bacteria</taxon>
        <taxon>Pseudomonadati</taxon>
        <taxon>Pseudomonadota</taxon>
        <taxon>Betaproteobacteria</taxon>
        <taxon>Neisseriales</taxon>
        <taxon>Neisseriaceae</taxon>
        <taxon>Morococcus</taxon>
    </lineage>
</organism>
<dbReference type="GO" id="GO:0055129">
    <property type="term" value="P:L-proline biosynthetic process"/>
    <property type="evidence" value="ECO:0007669"/>
    <property type="project" value="UniProtKB-UniRule"/>
</dbReference>
<gene>
    <name evidence="4" type="primary">proC</name>
    <name evidence="10" type="ORF">MCC93_11030</name>
</gene>
<dbReference type="Pfam" id="PF14748">
    <property type="entry name" value="P5CR_dimer"/>
    <property type="match status" value="1"/>
</dbReference>
<feature type="domain" description="Pyrroline-5-carboxylate reductase catalytic N-terminal" evidence="8">
    <location>
        <begin position="25"/>
        <end position="112"/>
    </location>
</feature>
<dbReference type="PATRIC" id="fig|1056807.3.peg.1066"/>
<keyword evidence="4 7" id="KW-0028">Amino-acid biosynthesis</keyword>
<dbReference type="GO" id="GO:0004735">
    <property type="term" value="F:pyrroline-5-carboxylate reductase activity"/>
    <property type="evidence" value="ECO:0007669"/>
    <property type="project" value="UniProtKB-UniRule"/>
</dbReference>
<evidence type="ECO:0000313" key="10">
    <source>
        <dbReference type="EMBL" id="KIC08667.1"/>
    </source>
</evidence>
<dbReference type="Gene3D" id="3.40.50.720">
    <property type="entry name" value="NAD(P)-binding Rossmann-like Domain"/>
    <property type="match status" value="1"/>
</dbReference>
<dbReference type="InterPro" id="IPR008927">
    <property type="entry name" value="6-PGluconate_DH-like_C_sf"/>
</dbReference>
<evidence type="ECO:0000256" key="3">
    <source>
        <dbReference type="ARBA" id="ARBA00023002"/>
    </source>
</evidence>
<feature type="binding site" evidence="6">
    <location>
        <begin position="28"/>
        <end position="33"/>
    </location>
    <ligand>
        <name>NADP(+)</name>
        <dbReference type="ChEBI" id="CHEBI:58349"/>
    </ligand>
</feature>
<dbReference type="Pfam" id="PF03807">
    <property type="entry name" value="F420_oxidored"/>
    <property type="match status" value="1"/>
</dbReference>
<evidence type="ECO:0000256" key="7">
    <source>
        <dbReference type="RuleBase" id="RU003903"/>
    </source>
</evidence>
<reference evidence="10 11" key="1">
    <citation type="submission" date="2014-12" db="EMBL/GenBank/DDBJ databases">
        <title>Genome sequence of Morococcus cerebrosus.</title>
        <authorList>
            <person name="Shin S.-K."/>
            <person name="Yi H."/>
        </authorList>
    </citation>
    <scope>NUCLEOTIDE SEQUENCE [LARGE SCALE GENOMIC DNA]</scope>
    <source>
        <strain evidence="10 11">CIP 81.93</strain>
    </source>
</reference>
<dbReference type="NCBIfam" id="TIGR00112">
    <property type="entry name" value="proC"/>
    <property type="match status" value="1"/>
</dbReference>
<comment type="pathway">
    <text evidence="4 7">Amino-acid biosynthesis; L-proline biosynthesis; L-proline from L-glutamate 5-semialdehyde: step 1/1.</text>
</comment>
<dbReference type="Proteomes" id="UP000031390">
    <property type="component" value="Unassembled WGS sequence"/>
</dbReference>
<dbReference type="InterPro" id="IPR036291">
    <property type="entry name" value="NAD(P)-bd_dom_sf"/>
</dbReference>
<evidence type="ECO:0000256" key="2">
    <source>
        <dbReference type="ARBA" id="ARBA00022857"/>
    </source>
</evidence>
<dbReference type="PIRSF" id="PIRSF000193">
    <property type="entry name" value="Pyrrol-5-carb_rd"/>
    <property type="match status" value="1"/>
</dbReference>
<dbReference type="FunFam" id="1.10.3730.10:FF:000001">
    <property type="entry name" value="Pyrroline-5-carboxylate reductase"/>
    <property type="match status" value="1"/>
</dbReference>
<protein>
    <recommendedName>
        <fullName evidence="4 5">Pyrroline-5-carboxylate reductase</fullName>
        <shortName evidence="4">P5C reductase</shortName>
        <shortName evidence="4">P5CR</shortName>
        <ecNumber evidence="4 5">1.5.1.2</ecNumber>
    </recommendedName>
    <alternativeName>
        <fullName evidence="4">PCA reductase</fullName>
    </alternativeName>
</protein>
<dbReference type="InterPro" id="IPR028939">
    <property type="entry name" value="P5C_Rdtase_cat_N"/>
</dbReference>
<name>A0A0C1H3E0_9NEIS</name>
<dbReference type="PROSITE" id="PS00521">
    <property type="entry name" value="P5CR"/>
    <property type="match status" value="1"/>
</dbReference>
<dbReference type="Gene3D" id="1.10.3730.10">
    <property type="entry name" value="ProC C-terminal domain-like"/>
    <property type="match status" value="1"/>
</dbReference>
<dbReference type="HAMAP" id="MF_01925">
    <property type="entry name" value="P5C_reductase"/>
    <property type="match status" value="1"/>
</dbReference>
<feature type="domain" description="Pyrroline-5-carboxylate reductase dimerisation" evidence="9">
    <location>
        <begin position="176"/>
        <end position="280"/>
    </location>
</feature>
<evidence type="ECO:0000256" key="5">
    <source>
        <dbReference type="NCBIfam" id="TIGR00112"/>
    </source>
</evidence>
<dbReference type="InterPro" id="IPR000304">
    <property type="entry name" value="Pyrroline-COOH_reductase"/>
</dbReference>
<keyword evidence="4" id="KW-0963">Cytoplasm</keyword>